<protein>
    <submittedName>
        <fullName evidence="2">Uncharacterized protein</fullName>
    </submittedName>
</protein>
<gene>
    <name evidence="2" type="ORF">CYMTET_6348</name>
</gene>
<proteinExistence type="predicted"/>
<reference evidence="2 3" key="1">
    <citation type="journal article" date="2015" name="Genome Biol. Evol.">
        <title>Comparative Genomics of a Bacterivorous Green Alga Reveals Evolutionary Causalities and Consequences of Phago-Mixotrophic Mode of Nutrition.</title>
        <authorList>
            <person name="Burns J.A."/>
            <person name="Paasch A."/>
            <person name="Narechania A."/>
            <person name="Kim E."/>
        </authorList>
    </citation>
    <scope>NUCLEOTIDE SEQUENCE [LARGE SCALE GENOMIC DNA]</scope>
    <source>
        <strain evidence="2 3">PLY_AMNH</strain>
    </source>
</reference>
<accession>A0AAE0GXC2</accession>
<name>A0AAE0GXC2_9CHLO</name>
<dbReference type="AlphaFoldDB" id="A0AAE0GXC2"/>
<sequence length="188" mass="20760">MPYLQTASRYLPTRRRTCITSNHSGPNEKFLKTEFSSHGHGLRSHFRYERSNVWTQSRNILRASAISDSNGDAEASAIPDSNGDPEAAEQELFEVKASPDDARPSELLIRPLQSEDVASASELLADTYSSSMGRPAYRKFWQREISQYVAQRVGIPPSSAFILVALMRPAGAEGDNSETGDNGHSNDQ</sequence>
<dbReference type="Proteomes" id="UP001190700">
    <property type="component" value="Unassembled WGS sequence"/>
</dbReference>
<evidence type="ECO:0000313" key="3">
    <source>
        <dbReference type="Proteomes" id="UP001190700"/>
    </source>
</evidence>
<keyword evidence="3" id="KW-1185">Reference proteome</keyword>
<comment type="caution">
    <text evidence="2">The sequence shown here is derived from an EMBL/GenBank/DDBJ whole genome shotgun (WGS) entry which is preliminary data.</text>
</comment>
<dbReference type="EMBL" id="LGRX02001503">
    <property type="protein sequence ID" value="KAK3286072.1"/>
    <property type="molecule type" value="Genomic_DNA"/>
</dbReference>
<feature type="region of interest" description="Disordered" evidence="1">
    <location>
        <begin position="65"/>
        <end position="88"/>
    </location>
</feature>
<evidence type="ECO:0000256" key="1">
    <source>
        <dbReference type="SAM" id="MobiDB-lite"/>
    </source>
</evidence>
<evidence type="ECO:0000313" key="2">
    <source>
        <dbReference type="EMBL" id="KAK3286072.1"/>
    </source>
</evidence>
<organism evidence="2 3">
    <name type="scientific">Cymbomonas tetramitiformis</name>
    <dbReference type="NCBI Taxonomy" id="36881"/>
    <lineage>
        <taxon>Eukaryota</taxon>
        <taxon>Viridiplantae</taxon>
        <taxon>Chlorophyta</taxon>
        <taxon>Pyramimonadophyceae</taxon>
        <taxon>Pyramimonadales</taxon>
        <taxon>Pyramimonadaceae</taxon>
        <taxon>Cymbomonas</taxon>
    </lineage>
</organism>